<proteinExistence type="predicted"/>
<protein>
    <recommendedName>
        <fullName evidence="1">DUF7210 domain-containing protein</fullName>
    </recommendedName>
</protein>
<dbReference type="Proteomes" id="UP001079657">
    <property type="component" value="Unassembled WGS sequence"/>
</dbReference>
<dbReference type="InterPro" id="IPR055634">
    <property type="entry name" value="DUF7210"/>
</dbReference>
<reference evidence="2" key="1">
    <citation type="submission" date="2022-12" db="EMBL/GenBank/DDBJ databases">
        <authorList>
            <person name="Wang J."/>
        </authorList>
    </citation>
    <scope>NUCLEOTIDE SEQUENCE</scope>
    <source>
        <strain evidence="2">HY-42-06</strain>
    </source>
</reference>
<evidence type="ECO:0000313" key="3">
    <source>
        <dbReference type="Proteomes" id="UP001079657"/>
    </source>
</evidence>
<keyword evidence="3" id="KW-1185">Reference proteome</keyword>
<dbReference type="RefSeq" id="WP_268051454.1">
    <property type="nucleotide sequence ID" value="NZ_JAPQES010000007.1"/>
</dbReference>
<comment type="caution">
    <text evidence="2">The sequence shown here is derived from an EMBL/GenBank/DDBJ whole genome shotgun (WGS) entry which is preliminary data.</text>
</comment>
<evidence type="ECO:0000313" key="2">
    <source>
        <dbReference type="EMBL" id="MCY6372460.1"/>
    </source>
</evidence>
<name>A0ABT4CTQ9_9CLOT</name>
<dbReference type="Pfam" id="PF23843">
    <property type="entry name" value="DUF7210"/>
    <property type="match status" value="1"/>
</dbReference>
<accession>A0ABT4CTQ9</accession>
<dbReference type="EMBL" id="JAPQES010000007">
    <property type="protein sequence ID" value="MCY6372460.1"/>
    <property type="molecule type" value="Genomic_DNA"/>
</dbReference>
<evidence type="ECO:0000259" key="1">
    <source>
        <dbReference type="Pfam" id="PF23843"/>
    </source>
</evidence>
<sequence length="69" mass="7785">MAKKKIKAKALVNLKYDKEIKKIGEELKIRIDNVESMVDRGLIVLLEDIPEKLGEDDETGGESNEKEGE</sequence>
<gene>
    <name evidence="2" type="ORF">OXH55_17670</name>
</gene>
<organism evidence="2 3">
    <name type="scientific">Clostridium ganghwense</name>
    <dbReference type="NCBI Taxonomy" id="312089"/>
    <lineage>
        <taxon>Bacteria</taxon>
        <taxon>Bacillati</taxon>
        <taxon>Bacillota</taxon>
        <taxon>Clostridia</taxon>
        <taxon>Eubacteriales</taxon>
        <taxon>Clostridiaceae</taxon>
        <taxon>Clostridium</taxon>
    </lineage>
</organism>
<feature type="domain" description="DUF7210" evidence="1">
    <location>
        <begin position="7"/>
        <end position="43"/>
    </location>
</feature>